<dbReference type="RefSeq" id="WP_160145675.1">
    <property type="nucleotide sequence ID" value="NZ_BIFQ01000001.1"/>
</dbReference>
<dbReference type="GO" id="GO:0003677">
    <property type="term" value="F:DNA binding"/>
    <property type="evidence" value="ECO:0007669"/>
    <property type="project" value="InterPro"/>
</dbReference>
<evidence type="ECO:0000259" key="1">
    <source>
        <dbReference type="PROSITE" id="PS51736"/>
    </source>
</evidence>
<comment type="caution">
    <text evidence="2">The sequence shown here is derived from an EMBL/GenBank/DDBJ whole genome shotgun (WGS) entry which is preliminary data.</text>
</comment>
<dbReference type="EMBL" id="BIFQ01000001">
    <property type="protein sequence ID" value="GCE03889.1"/>
    <property type="molecule type" value="Genomic_DNA"/>
</dbReference>
<dbReference type="InterPro" id="IPR036162">
    <property type="entry name" value="Resolvase-like_N_sf"/>
</dbReference>
<dbReference type="SMART" id="SM00857">
    <property type="entry name" value="Resolvase"/>
    <property type="match status" value="1"/>
</dbReference>
<dbReference type="InterPro" id="IPR006119">
    <property type="entry name" value="Resolv_N"/>
</dbReference>
<evidence type="ECO:0000313" key="2">
    <source>
        <dbReference type="EMBL" id="GCE03889.1"/>
    </source>
</evidence>
<dbReference type="Pfam" id="PF00239">
    <property type="entry name" value="Resolvase"/>
    <property type="match status" value="1"/>
</dbReference>
<dbReference type="PANTHER" id="PTHR36172:SF1">
    <property type="entry name" value="RESOLVASE-RELATED"/>
    <property type="match status" value="1"/>
</dbReference>
<dbReference type="Proteomes" id="UP000287224">
    <property type="component" value="Unassembled WGS sequence"/>
</dbReference>
<feature type="domain" description="Resolvase/invertase-type recombinase catalytic" evidence="1">
    <location>
        <begin position="61"/>
        <end position="205"/>
    </location>
</feature>
<organism evidence="2 3">
    <name type="scientific">Dictyobacter aurantiacus</name>
    <dbReference type="NCBI Taxonomy" id="1936993"/>
    <lineage>
        <taxon>Bacteria</taxon>
        <taxon>Bacillati</taxon>
        <taxon>Chloroflexota</taxon>
        <taxon>Ktedonobacteria</taxon>
        <taxon>Ktedonobacterales</taxon>
        <taxon>Dictyobacteraceae</taxon>
        <taxon>Dictyobacter</taxon>
    </lineage>
</organism>
<dbReference type="InterPro" id="IPR051491">
    <property type="entry name" value="Recombinase/Transposase-rel"/>
</dbReference>
<dbReference type="Pfam" id="PF12728">
    <property type="entry name" value="HTH_17"/>
    <property type="match status" value="1"/>
</dbReference>
<dbReference type="SUPFAM" id="SSF53041">
    <property type="entry name" value="Resolvase-like"/>
    <property type="match status" value="1"/>
</dbReference>
<gene>
    <name evidence="2" type="ORF">KDAU_12180</name>
</gene>
<dbReference type="AlphaFoldDB" id="A0A401ZAL8"/>
<sequence>MKEEEPKLLRVSRAAHELGLHPFTVRKWVKAGKIQAIRVGNEARIPRSEIERLVGKIDGRLLVLYGRVSGHGQKDDLDIQLQRLHVWAANERRGQELLVLSDIGSGLSASRKQLRRLLTLVCEDKVREVAITYEDRLTRFGQEYLETLFASFGVTLTVLEPGEEKTPEQELTDDLLAVIASFSGRLYGMRSHKQKELLKCAQAVINNP</sequence>
<dbReference type="CDD" id="cd03769">
    <property type="entry name" value="SR_IS607_transposase_like"/>
    <property type="match status" value="1"/>
</dbReference>
<protein>
    <submittedName>
        <fullName evidence="2">IS607 family transposase ISTko1</fullName>
    </submittedName>
</protein>
<dbReference type="InterPro" id="IPR048046">
    <property type="entry name" value="Transpos_IS607"/>
</dbReference>
<dbReference type="SUPFAM" id="SSF46955">
    <property type="entry name" value="Putative DNA-binding domain"/>
    <property type="match status" value="1"/>
</dbReference>
<dbReference type="NCBIfam" id="TIGR01764">
    <property type="entry name" value="excise"/>
    <property type="match status" value="1"/>
</dbReference>
<dbReference type="NCBIfam" id="NF033518">
    <property type="entry name" value="transpos_IS607"/>
    <property type="match status" value="1"/>
</dbReference>
<keyword evidence="3" id="KW-1185">Reference proteome</keyword>
<dbReference type="PROSITE" id="PS51736">
    <property type="entry name" value="RECOMBINASES_3"/>
    <property type="match status" value="1"/>
</dbReference>
<dbReference type="Gene3D" id="1.10.287.2170">
    <property type="match status" value="1"/>
</dbReference>
<accession>A0A401ZAL8</accession>
<dbReference type="GO" id="GO:0000150">
    <property type="term" value="F:DNA strand exchange activity"/>
    <property type="evidence" value="ECO:0007669"/>
    <property type="project" value="InterPro"/>
</dbReference>
<dbReference type="InterPro" id="IPR010093">
    <property type="entry name" value="SinI_DNA-bd"/>
</dbReference>
<dbReference type="Gene3D" id="3.40.50.1390">
    <property type="entry name" value="Resolvase, N-terminal catalytic domain"/>
    <property type="match status" value="1"/>
</dbReference>
<dbReference type="OrthoDB" id="157027at2"/>
<dbReference type="InterPro" id="IPR009061">
    <property type="entry name" value="DNA-bd_dom_put_sf"/>
</dbReference>
<dbReference type="InterPro" id="IPR041718">
    <property type="entry name" value="IS607_transposase-like"/>
</dbReference>
<name>A0A401ZAL8_9CHLR</name>
<proteinExistence type="predicted"/>
<evidence type="ECO:0000313" key="3">
    <source>
        <dbReference type="Proteomes" id="UP000287224"/>
    </source>
</evidence>
<dbReference type="InterPro" id="IPR041657">
    <property type="entry name" value="HTH_17"/>
</dbReference>
<reference evidence="3" key="1">
    <citation type="submission" date="2018-12" db="EMBL/GenBank/DDBJ databases">
        <title>Tengunoibacter tsumagoiensis gen. nov., sp. nov., Dictyobacter kobayashii sp. nov., D. alpinus sp. nov., and D. joshuensis sp. nov. and description of Dictyobacteraceae fam. nov. within the order Ktedonobacterales isolated from Tengu-no-mugimeshi.</title>
        <authorList>
            <person name="Wang C.M."/>
            <person name="Zheng Y."/>
            <person name="Sakai Y."/>
            <person name="Toyoda A."/>
            <person name="Minakuchi Y."/>
            <person name="Abe K."/>
            <person name="Yokota A."/>
            <person name="Yabe S."/>
        </authorList>
    </citation>
    <scope>NUCLEOTIDE SEQUENCE [LARGE SCALE GENOMIC DNA]</scope>
    <source>
        <strain evidence="3">S-27</strain>
    </source>
</reference>
<dbReference type="PANTHER" id="PTHR36172">
    <property type="match status" value="1"/>
</dbReference>